<evidence type="ECO:0000256" key="4">
    <source>
        <dbReference type="ARBA" id="ARBA00022989"/>
    </source>
</evidence>
<keyword evidence="7" id="KW-0407">Ion channel</keyword>
<feature type="region of interest" description="Disordered" evidence="8">
    <location>
        <begin position="175"/>
        <end position="231"/>
    </location>
</feature>
<dbReference type="Pfam" id="PF00520">
    <property type="entry name" value="Ion_trans"/>
    <property type="match status" value="1"/>
</dbReference>
<dbReference type="KEGG" id="epa:110234848"/>
<evidence type="ECO:0000259" key="10">
    <source>
        <dbReference type="Pfam" id="PF00520"/>
    </source>
</evidence>
<dbReference type="PANTHER" id="PTHR10117">
    <property type="entry name" value="TRANSIENT RECEPTOR POTENTIAL CHANNEL"/>
    <property type="match status" value="1"/>
</dbReference>
<keyword evidence="6 9" id="KW-0472">Membrane</keyword>
<evidence type="ECO:0000256" key="7">
    <source>
        <dbReference type="ARBA" id="ARBA00023303"/>
    </source>
</evidence>
<evidence type="ECO:0000256" key="5">
    <source>
        <dbReference type="ARBA" id="ARBA00023065"/>
    </source>
</evidence>
<reference evidence="11" key="1">
    <citation type="submission" date="2022-11" db="UniProtKB">
        <authorList>
            <consortium name="EnsemblMetazoa"/>
        </authorList>
    </citation>
    <scope>IDENTIFICATION</scope>
</reference>
<evidence type="ECO:0000313" key="12">
    <source>
        <dbReference type="Proteomes" id="UP000887567"/>
    </source>
</evidence>
<feature type="transmembrane region" description="Helical" evidence="9">
    <location>
        <begin position="478"/>
        <end position="502"/>
    </location>
</feature>
<feature type="transmembrane region" description="Helical" evidence="9">
    <location>
        <begin position="393"/>
        <end position="415"/>
    </location>
</feature>
<sequence length="577" mass="66987">MTTKNQQDENPVDQVAKLIKNGELEEIKKITTPSGLEKLAEKQGQNILEFSLMVSDQLKRSPEGSHHKELADLGHNVEEYARNLLHWFEMRITIKEIPCIDRITYAAIHYKCKKFLSGPTTQNHLNKVWTRRYHKESDVSVKWILFNLFALFEVIFFPLIFVVYGYGIIKDRSKDDESNDHSSENHESDHPRSKNGESDHPRSKNGESDHLRSKNGESDNRRSKNYKSDDGSKRLQGVLEQYTDRFHIPYFVFVRDTLSYVALLMLHIAVCVQPSGLRLSVLEWFIMVFFIGRFMQEIDQFISERDEIHDLKTNYSNDFWNKLDVVTIVLFVITFIFRLVTWSLTSQIITNDWLVVTSLFYGINAILLSLRVFGQAMEVKKTTGTKQIALLRIISAVFVIFVQMVAAILGFSLILTKIYVSEITYVGKKATHGVCLSSDGILCWWHFFEFLAWSTVGSSDPDLLTLTTSVPNYISKTFYMLFLIVAAVMIMNMLIALLSNIYQLVEENAYDEWCYRKACLIKTYYNYHPVPVPFNIITLSIKLIYMIFSKLNPKRFKPCQEKRKDEQESIKQVNLII</sequence>
<feature type="transmembrane region" description="Helical" evidence="9">
    <location>
        <begin position="144"/>
        <end position="169"/>
    </location>
</feature>
<evidence type="ECO:0000256" key="3">
    <source>
        <dbReference type="ARBA" id="ARBA00022692"/>
    </source>
</evidence>
<dbReference type="GO" id="GO:0005886">
    <property type="term" value="C:plasma membrane"/>
    <property type="evidence" value="ECO:0007669"/>
    <property type="project" value="TreeGrafter"/>
</dbReference>
<keyword evidence="12" id="KW-1185">Reference proteome</keyword>
<name>A0A913WY34_EXADI</name>
<feature type="transmembrane region" description="Helical" evidence="9">
    <location>
        <begin position="530"/>
        <end position="548"/>
    </location>
</feature>
<evidence type="ECO:0000256" key="9">
    <source>
        <dbReference type="SAM" id="Phobius"/>
    </source>
</evidence>
<proteinExistence type="predicted"/>
<organism evidence="11 12">
    <name type="scientific">Exaiptasia diaphana</name>
    <name type="common">Tropical sea anemone</name>
    <name type="synonym">Aiptasia pulchella</name>
    <dbReference type="NCBI Taxonomy" id="2652724"/>
    <lineage>
        <taxon>Eukaryota</taxon>
        <taxon>Metazoa</taxon>
        <taxon>Cnidaria</taxon>
        <taxon>Anthozoa</taxon>
        <taxon>Hexacorallia</taxon>
        <taxon>Actiniaria</taxon>
        <taxon>Aiptasiidae</taxon>
        <taxon>Exaiptasia</taxon>
    </lineage>
</organism>
<keyword evidence="4 9" id="KW-1133">Transmembrane helix</keyword>
<dbReference type="GeneID" id="110234848"/>
<feature type="domain" description="Ion transport" evidence="10">
    <location>
        <begin position="261"/>
        <end position="508"/>
    </location>
</feature>
<keyword evidence="2" id="KW-0813">Transport</keyword>
<feature type="transmembrane region" description="Helical" evidence="9">
    <location>
        <begin position="353"/>
        <end position="373"/>
    </location>
</feature>
<feature type="transmembrane region" description="Helical" evidence="9">
    <location>
        <begin position="319"/>
        <end position="341"/>
    </location>
</feature>
<keyword evidence="5" id="KW-0406">Ion transport</keyword>
<dbReference type="GO" id="GO:0015279">
    <property type="term" value="F:store-operated calcium channel activity"/>
    <property type="evidence" value="ECO:0007669"/>
    <property type="project" value="TreeGrafter"/>
</dbReference>
<dbReference type="GO" id="GO:0070679">
    <property type="term" value="F:inositol 1,4,5 trisphosphate binding"/>
    <property type="evidence" value="ECO:0007669"/>
    <property type="project" value="TreeGrafter"/>
</dbReference>
<dbReference type="Proteomes" id="UP000887567">
    <property type="component" value="Unplaced"/>
</dbReference>
<dbReference type="GO" id="GO:0051480">
    <property type="term" value="P:regulation of cytosolic calcium ion concentration"/>
    <property type="evidence" value="ECO:0007669"/>
    <property type="project" value="TreeGrafter"/>
</dbReference>
<dbReference type="PANTHER" id="PTHR10117:SF54">
    <property type="entry name" value="TRANSIENT RECEPTOR POTENTIAL-GAMMA PROTEIN"/>
    <property type="match status" value="1"/>
</dbReference>
<dbReference type="PRINTS" id="PR01097">
    <property type="entry name" value="TRNSRECEPTRP"/>
</dbReference>
<evidence type="ECO:0000256" key="2">
    <source>
        <dbReference type="ARBA" id="ARBA00022448"/>
    </source>
</evidence>
<evidence type="ECO:0000256" key="1">
    <source>
        <dbReference type="ARBA" id="ARBA00004141"/>
    </source>
</evidence>
<dbReference type="EnsemblMetazoa" id="XM_021040247.2">
    <property type="protein sequence ID" value="XP_020895906.1"/>
    <property type="gene ID" value="LOC110234848"/>
</dbReference>
<dbReference type="OrthoDB" id="5973549at2759"/>
<evidence type="ECO:0000256" key="6">
    <source>
        <dbReference type="ARBA" id="ARBA00023136"/>
    </source>
</evidence>
<dbReference type="AlphaFoldDB" id="A0A913WY34"/>
<dbReference type="GO" id="GO:0034703">
    <property type="term" value="C:cation channel complex"/>
    <property type="evidence" value="ECO:0007669"/>
    <property type="project" value="TreeGrafter"/>
</dbReference>
<accession>A0A913WY34</accession>
<dbReference type="InterPro" id="IPR002153">
    <property type="entry name" value="TRPC_channel"/>
</dbReference>
<dbReference type="RefSeq" id="XP_020895906.1">
    <property type="nucleotide sequence ID" value="XM_021040247.2"/>
</dbReference>
<protein>
    <recommendedName>
        <fullName evidence="10">Ion transport domain-containing protein</fullName>
    </recommendedName>
</protein>
<evidence type="ECO:0000313" key="11">
    <source>
        <dbReference type="EnsemblMetazoa" id="XP_020895906.1"/>
    </source>
</evidence>
<evidence type="ECO:0000256" key="8">
    <source>
        <dbReference type="SAM" id="MobiDB-lite"/>
    </source>
</evidence>
<keyword evidence="3 9" id="KW-0812">Transmembrane</keyword>
<dbReference type="InterPro" id="IPR005821">
    <property type="entry name" value="Ion_trans_dom"/>
</dbReference>
<comment type="subcellular location">
    <subcellularLocation>
        <location evidence="1">Membrane</location>
        <topology evidence="1">Multi-pass membrane protein</topology>
    </subcellularLocation>
</comment>